<dbReference type="InterPro" id="IPR016064">
    <property type="entry name" value="NAD/diacylglycerol_kinase_sf"/>
</dbReference>
<dbReference type="InterPro" id="IPR046349">
    <property type="entry name" value="C1-like_sf"/>
</dbReference>
<dbReference type="PROSITE" id="PS00479">
    <property type="entry name" value="ZF_DAG_PE_1"/>
    <property type="match status" value="1"/>
</dbReference>
<dbReference type="Pfam" id="PF00130">
    <property type="entry name" value="C1_1"/>
    <property type="match status" value="1"/>
</dbReference>
<dbReference type="InterPro" id="IPR002219">
    <property type="entry name" value="PKC_DAG/PE"/>
</dbReference>
<dbReference type="Gene3D" id="3.30.60.20">
    <property type="match status" value="1"/>
</dbReference>
<dbReference type="InterPro" id="IPR001206">
    <property type="entry name" value="Diacylglycerol_kinase_cat_dom"/>
</dbReference>
<dbReference type="PROSITE" id="PS50081">
    <property type="entry name" value="ZF_DAG_PE_2"/>
    <property type="match status" value="1"/>
</dbReference>
<organism evidence="13">
    <name type="scientific">Cacopsylla melanoneura</name>
    <dbReference type="NCBI Taxonomy" id="428564"/>
    <lineage>
        <taxon>Eukaryota</taxon>
        <taxon>Metazoa</taxon>
        <taxon>Ecdysozoa</taxon>
        <taxon>Arthropoda</taxon>
        <taxon>Hexapoda</taxon>
        <taxon>Insecta</taxon>
        <taxon>Pterygota</taxon>
        <taxon>Neoptera</taxon>
        <taxon>Paraneoptera</taxon>
        <taxon>Hemiptera</taxon>
        <taxon>Sternorrhyncha</taxon>
        <taxon>Psylloidea</taxon>
        <taxon>Psyllidae</taxon>
        <taxon>Psyllinae</taxon>
        <taxon>Cacopsylla</taxon>
    </lineage>
</organism>
<dbReference type="Pfam" id="PF00609">
    <property type="entry name" value="DAGK_acc"/>
    <property type="match status" value="1"/>
</dbReference>
<evidence type="ECO:0000256" key="1">
    <source>
        <dbReference type="ARBA" id="ARBA00001383"/>
    </source>
</evidence>
<dbReference type="EMBL" id="HBUF01030890">
    <property type="protein sequence ID" value="CAG6614642.1"/>
    <property type="molecule type" value="Transcribed_RNA"/>
</dbReference>
<evidence type="ECO:0000256" key="4">
    <source>
        <dbReference type="ARBA" id="ARBA00022723"/>
    </source>
</evidence>
<dbReference type="GO" id="GO:0016020">
    <property type="term" value="C:membrane"/>
    <property type="evidence" value="ECO:0007669"/>
    <property type="project" value="TreeGrafter"/>
</dbReference>
<protein>
    <recommendedName>
        <fullName evidence="10">Diacylglycerol kinase</fullName>
        <shortName evidence="10">DAG kinase</shortName>
        <ecNumber evidence="10">2.7.1.107</ecNumber>
    </recommendedName>
</protein>
<dbReference type="Gene3D" id="2.60.200.40">
    <property type="match status" value="1"/>
</dbReference>
<comment type="catalytic activity">
    <reaction evidence="1 10">
        <text>a 1,2-diacyl-sn-glycerol + ATP = a 1,2-diacyl-sn-glycero-3-phosphate + ADP + H(+)</text>
        <dbReference type="Rhea" id="RHEA:10272"/>
        <dbReference type="ChEBI" id="CHEBI:15378"/>
        <dbReference type="ChEBI" id="CHEBI:17815"/>
        <dbReference type="ChEBI" id="CHEBI:30616"/>
        <dbReference type="ChEBI" id="CHEBI:58608"/>
        <dbReference type="ChEBI" id="CHEBI:456216"/>
        <dbReference type="EC" id="2.7.1.107"/>
    </reaction>
</comment>
<evidence type="ECO:0000256" key="10">
    <source>
        <dbReference type="RuleBase" id="RU361128"/>
    </source>
</evidence>
<dbReference type="SMART" id="SM00045">
    <property type="entry name" value="DAGKa"/>
    <property type="match status" value="1"/>
</dbReference>
<evidence type="ECO:0000256" key="5">
    <source>
        <dbReference type="ARBA" id="ARBA00022737"/>
    </source>
</evidence>
<keyword evidence="8" id="KW-0862">Zinc</keyword>
<dbReference type="GO" id="GO:0004143">
    <property type="term" value="F:ATP-dependent diacylglycerol kinase activity"/>
    <property type="evidence" value="ECO:0007669"/>
    <property type="project" value="UniProtKB-EC"/>
</dbReference>
<sequence>MLQLEDLQFVWPVFLAFSLLLVSKHLYQKFYQRDHLPKGTLGNHNWTRITDVSKVCQCSVCEMLLMNNLNEYYCDCCGVCADLKCIPGANANIKCKQISVTQDKQTAMKHLWTRGYMLLETSLCDVCEEECDVPNQIDFQCAWCLRTVHTDCKPKIAEVCDFGPYKKFVIPPNCVTLETKRAGVRFRKSHVITIHDPGWTPWTPLIVLGNRKSGNGDGSHVLSTFRRLLNPLQVVDLADKSPEEALHWVTLVPSRGQSLILAAGGDGTAAWILNTIHSMKMDPAPSVGIIPLGTGNDLSRVLGWGKLFNKDSCSAFQILDSLTRSQVAHLDRWSVQIKSIRQLRLTRAIKSKWMYNYLSIGVDAQVALDFHNTRESSLYICSSRAFNKFLYLTFGTQQAMERLCKDLEQRIELYLDGTRVNLPPIESVVVLNIPSWAAGVDLWKLGRDSEDGTSCSEDQKMDDAKIEVMALYSSFHIARLQVGLSEPLKLGQASQVKIKLLNKTPMQIDGEPWLQPPAMIILSHVDKANVLMLSTETE</sequence>
<evidence type="ECO:0000313" key="13">
    <source>
        <dbReference type="EMBL" id="CAG6614642.1"/>
    </source>
</evidence>
<accession>A0A8D8LZ21</accession>
<keyword evidence="6 10" id="KW-0547">Nucleotide-binding</keyword>
<dbReference type="GO" id="GO:0046872">
    <property type="term" value="F:metal ion binding"/>
    <property type="evidence" value="ECO:0007669"/>
    <property type="project" value="UniProtKB-KW"/>
</dbReference>
<dbReference type="Pfam" id="PF00781">
    <property type="entry name" value="DAGK_cat"/>
    <property type="match status" value="1"/>
</dbReference>
<dbReference type="InterPro" id="IPR017438">
    <property type="entry name" value="ATP-NAD_kinase_N"/>
</dbReference>
<dbReference type="PROSITE" id="PS50146">
    <property type="entry name" value="DAGK"/>
    <property type="match status" value="1"/>
</dbReference>
<feature type="domain" description="Phorbol-ester/DAG-type" evidence="11">
    <location>
        <begin position="109"/>
        <end position="160"/>
    </location>
</feature>
<dbReference type="PANTHER" id="PTHR11255:SF118">
    <property type="entry name" value="DIACYLGLYCEROL KINASE EPSILON"/>
    <property type="match status" value="1"/>
</dbReference>
<comment type="similarity">
    <text evidence="2 10">Belongs to the eukaryotic diacylglycerol kinase family.</text>
</comment>
<dbReference type="Gene3D" id="3.40.50.10330">
    <property type="entry name" value="Probable inorganic polyphosphate/atp-NAD kinase, domain 1"/>
    <property type="match status" value="1"/>
</dbReference>
<evidence type="ECO:0000256" key="8">
    <source>
        <dbReference type="ARBA" id="ARBA00022833"/>
    </source>
</evidence>
<dbReference type="InterPro" id="IPR000756">
    <property type="entry name" value="Diacylglycerol_kin_accessory"/>
</dbReference>
<keyword evidence="7 10" id="KW-0418">Kinase</keyword>
<dbReference type="EC" id="2.7.1.107" evidence="10"/>
<proteinExistence type="inferred from homology"/>
<dbReference type="SUPFAM" id="SSF57889">
    <property type="entry name" value="Cysteine-rich domain"/>
    <property type="match status" value="1"/>
</dbReference>
<keyword evidence="3 10" id="KW-0808">Transferase</keyword>
<keyword evidence="9 10" id="KW-0067">ATP-binding</keyword>
<dbReference type="GO" id="GO:0007200">
    <property type="term" value="P:phospholipase C-activating G protein-coupled receptor signaling pathway"/>
    <property type="evidence" value="ECO:0007669"/>
    <property type="project" value="InterPro"/>
</dbReference>
<evidence type="ECO:0000256" key="7">
    <source>
        <dbReference type="ARBA" id="ARBA00022777"/>
    </source>
</evidence>
<dbReference type="InterPro" id="IPR037607">
    <property type="entry name" value="DGK"/>
</dbReference>
<dbReference type="AlphaFoldDB" id="A0A8D8LZ21"/>
<dbReference type="SUPFAM" id="SSF111331">
    <property type="entry name" value="NAD kinase/diacylglycerol kinase-like"/>
    <property type="match status" value="1"/>
</dbReference>
<evidence type="ECO:0000256" key="2">
    <source>
        <dbReference type="ARBA" id="ARBA00009280"/>
    </source>
</evidence>
<dbReference type="SMART" id="SM00046">
    <property type="entry name" value="DAGKc"/>
    <property type="match status" value="1"/>
</dbReference>
<evidence type="ECO:0000256" key="9">
    <source>
        <dbReference type="ARBA" id="ARBA00022840"/>
    </source>
</evidence>
<evidence type="ECO:0000256" key="3">
    <source>
        <dbReference type="ARBA" id="ARBA00022679"/>
    </source>
</evidence>
<feature type="domain" description="DAGKc" evidence="12">
    <location>
        <begin position="200"/>
        <end position="339"/>
    </location>
</feature>
<keyword evidence="5" id="KW-0677">Repeat</keyword>
<dbReference type="GO" id="GO:0005524">
    <property type="term" value="F:ATP binding"/>
    <property type="evidence" value="ECO:0007669"/>
    <property type="project" value="UniProtKB-KW"/>
</dbReference>
<dbReference type="SMART" id="SM00109">
    <property type="entry name" value="C1"/>
    <property type="match status" value="2"/>
</dbReference>
<dbReference type="PANTHER" id="PTHR11255">
    <property type="entry name" value="DIACYLGLYCEROL KINASE"/>
    <property type="match status" value="1"/>
</dbReference>
<dbReference type="CDD" id="cd20801">
    <property type="entry name" value="C1_DGKepsilon_typeIII_rpt1"/>
    <property type="match status" value="1"/>
</dbReference>
<keyword evidence="4" id="KW-0479">Metal-binding</keyword>
<evidence type="ECO:0000256" key="6">
    <source>
        <dbReference type="ARBA" id="ARBA00022741"/>
    </source>
</evidence>
<evidence type="ECO:0000259" key="12">
    <source>
        <dbReference type="PROSITE" id="PS50146"/>
    </source>
</evidence>
<reference evidence="13" key="1">
    <citation type="submission" date="2021-05" db="EMBL/GenBank/DDBJ databases">
        <authorList>
            <person name="Alioto T."/>
            <person name="Alioto T."/>
            <person name="Gomez Garrido J."/>
        </authorList>
    </citation>
    <scope>NUCLEOTIDE SEQUENCE</scope>
</reference>
<name>A0A8D8LZ21_9HEMI</name>
<evidence type="ECO:0000259" key="11">
    <source>
        <dbReference type="PROSITE" id="PS50081"/>
    </source>
</evidence>